<dbReference type="Pfam" id="PF01061">
    <property type="entry name" value="ABC2_membrane"/>
    <property type="match status" value="1"/>
</dbReference>
<feature type="transmembrane region" description="Helical" evidence="10">
    <location>
        <begin position="658"/>
        <end position="682"/>
    </location>
</feature>
<dbReference type="InterPro" id="IPR003439">
    <property type="entry name" value="ABC_transporter-like_ATP-bd"/>
</dbReference>
<dbReference type="InterPro" id="IPR027417">
    <property type="entry name" value="P-loop_NTPase"/>
</dbReference>
<feature type="transmembrane region" description="Helical" evidence="10">
    <location>
        <begin position="512"/>
        <end position="532"/>
    </location>
</feature>
<evidence type="ECO:0000256" key="10">
    <source>
        <dbReference type="SAM" id="Phobius"/>
    </source>
</evidence>
<keyword evidence="5" id="KW-0547">Nucleotide-binding</keyword>
<accession>A0A811KSC6</accession>
<evidence type="ECO:0000256" key="4">
    <source>
        <dbReference type="ARBA" id="ARBA00022692"/>
    </source>
</evidence>
<dbReference type="AlphaFoldDB" id="A0A811KSC6"/>
<feature type="transmembrane region" description="Helical" evidence="10">
    <location>
        <begin position="539"/>
        <end position="561"/>
    </location>
</feature>
<organism evidence="12 13">
    <name type="scientific">Bursaphelenchus okinawaensis</name>
    <dbReference type="NCBI Taxonomy" id="465554"/>
    <lineage>
        <taxon>Eukaryota</taxon>
        <taxon>Metazoa</taxon>
        <taxon>Ecdysozoa</taxon>
        <taxon>Nematoda</taxon>
        <taxon>Chromadorea</taxon>
        <taxon>Rhabditida</taxon>
        <taxon>Tylenchina</taxon>
        <taxon>Tylenchomorpha</taxon>
        <taxon>Aphelenchoidea</taxon>
        <taxon>Aphelenchoididae</taxon>
        <taxon>Bursaphelenchus</taxon>
    </lineage>
</organism>
<proteinExistence type="inferred from homology"/>
<dbReference type="EMBL" id="CAJFDH010000004">
    <property type="protein sequence ID" value="CAD5218686.1"/>
    <property type="molecule type" value="Genomic_DNA"/>
</dbReference>
<dbReference type="OrthoDB" id="66620at2759"/>
<evidence type="ECO:0000313" key="13">
    <source>
        <dbReference type="Proteomes" id="UP000614601"/>
    </source>
</evidence>
<dbReference type="GO" id="GO:0005886">
    <property type="term" value="C:plasma membrane"/>
    <property type="evidence" value="ECO:0007669"/>
    <property type="project" value="TreeGrafter"/>
</dbReference>
<dbReference type="PROSITE" id="PS00211">
    <property type="entry name" value="ABC_TRANSPORTER_1"/>
    <property type="match status" value="1"/>
</dbReference>
<evidence type="ECO:0000256" key="9">
    <source>
        <dbReference type="SAM" id="MobiDB-lite"/>
    </source>
</evidence>
<dbReference type="InterPro" id="IPR013525">
    <property type="entry name" value="ABC2_TM"/>
</dbReference>
<comment type="subcellular location">
    <subcellularLocation>
        <location evidence="1">Membrane</location>
        <topology evidence="1">Multi-pass membrane protein</topology>
    </subcellularLocation>
</comment>
<dbReference type="CDD" id="cd03213">
    <property type="entry name" value="ABCG_EPDR"/>
    <property type="match status" value="1"/>
</dbReference>
<keyword evidence="3" id="KW-0813">Transport</keyword>
<name>A0A811KSC6_9BILA</name>
<protein>
    <recommendedName>
        <fullName evidence="11">ABC transporter domain-containing protein</fullName>
    </recommendedName>
</protein>
<dbReference type="GO" id="GO:0005524">
    <property type="term" value="F:ATP binding"/>
    <property type="evidence" value="ECO:0007669"/>
    <property type="project" value="UniProtKB-KW"/>
</dbReference>
<evidence type="ECO:0000256" key="8">
    <source>
        <dbReference type="ARBA" id="ARBA00023136"/>
    </source>
</evidence>
<evidence type="ECO:0000256" key="1">
    <source>
        <dbReference type="ARBA" id="ARBA00004141"/>
    </source>
</evidence>
<keyword evidence="7 10" id="KW-1133">Transmembrane helix</keyword>
<dbReference type="PANTHER" id="PTHR48041:SF104">
    <property type="entry name" value="ABC TRANSPORTER DOMAIN-CONTAINING PROTEIN"/>
    <property type="match status" value="1"/>
</dbReference>
<keyword evidence="6" id="KW-0067">ATP-binding</keyword>
<dbReference type="SUPFAM" id="SSF52540">
    <property type="entry name" value="P-loop containing nucleoside triphosphate hydrolases"/>
    <property type="match status" value="1"/>
</dbReference>
<feature type="domain" description="ABC transporter" evidence="11">
    <location>
        <begin position="54"/>
        <end position="310"/>
    </location>
</feature>
<comment type="caution">
    <text evidence="12">The sequence shown here is derived from an EMBL/GenBank/DDBJ whole genome shotgun (WGS) entry which is preliminary data.</text>
</comment>
<keyword evidence="13" id="KW-1185">Reference proteome</keyword>
<feature type="compositionally biased region" description="Low complexity" evidence="9">
    <location>
        <begin position="7"/>
        <end position="21"/>
    </location>
</feature>
<evidence type="ECO:0000259" key="11">
    <source>
        <dbReference type="PROSITE" id="PS50893"/>
    </source>
</evidence>
<dbReference type="InterPro" id="IPR003593">
    <property type="entry name" value="AAA+_ATPase"/>
</dbReference>
<evidence type="ECO:0000256" key="6">
    <source>
        <dbReference type="ARBA" id="ARBA00022840"/>
    </source>
</evidence>
<feature type="region of interest" description="Disordered" evidence="9">
    <location>
        <begin position="1"/>
        <end position="34"/>
    </location>
</feature>
<comment type="similarity">
    <text evidence="2">Belongs to the ABC transporter superfamily. ABCG family. Eye pigment precursor importer (TC 3.A.1.204) subfamily.</text>
</comment>
<dbReference type="EMBL" id="CAJFCW020000004">
    <property type="protein sequence ID" value="CAG9111330.1"/>
    <property type="molecule type" value="Genomic_DNA"/>
</dbReference>
<dbReference type="InterPro" id="IPR050352">
    <property type="entry name" value="ABCG_transporters"/>
</dbReference>
<evidence type="ECO:0000256" key="7">
    <source>
        <dbReference type="ARBA" id="ARBA00022989"/>
    </source>
</evidence>
<evidence type="ECO:0000313" key="12">
    <source>
        <dbReference type="EMBL" id="CAD5218686.1"/>
    </source>
</evidence>
<dbReference type="Proteomes" id="UP000783686">
    <property type="component" value="Unassembled WGS sequence"/>
</dbReference>
<dbReference type="Pfam" id="PF00005">
    <property type="entry name" value="ABC_tran"/>
    <property type="match status" value="1"/>
</dbReference>
<dbReference type="Proteomes" id="UP000614601">
    <property type="component" value="Unassembled WGS sequence"/>
</dbReference>
<evidence type="ECO:0000256" key="5">
    <source>
        <dbReference type="ARBA" id="ARBA00022741"/>
    </source>
</evidence>
<dbReference type="Gene3D" id="3.40.50.300">
    <property type="entry name" value="P-loop containing nucleotide triphosphate hydrolases"/>
    <property type="match status" value="1"/>
</dbReference>
<evidence type="ECO:0000256" key="3">
    <source>
        <dbReference type="ARBA" id="ARBA00022448"/>
    </source>
</evidence>
<dbReference type="InterPro" id="IPR017871">
    <property type="entry name" value="ABC_transporter-like_CS"/>
</dbReference>
<keyword evidence="8 10" id="KW-0472">Membrane</keyword>
<reference evidence="12" key="1">
    <citation type="submission" date="2020-09" db="EMBL/GenBank/DDBJ databases">
        <authorList>
            <person name="Kikuchi T."/>
        </authorList>
    </citation>
    <scope>NUCLEOTIDE SEQUENCE</scope>
    <source>
        <strain evidence="12">SH1</strain>
    </source>
</reference>
<dbReference type="PANTHER" id="PTHR48041">
    <property type="entry name" value="ABC TRANSPORTER G FAMILY MEMBER 28"/>
    <property type="match status" value="1"/>
</dbReference>
<evidence type="ECO:0000256" key="2">
    <source>
        <dbReference type="ARBA" id="ARBA00005814"/>
    </source>
</evidence>
<feature type="transmembrane region" description="Helical" evidence="10">
    <location>
        <begin position="567"/>
        <end position="593"/>
    </location>
</feature>
<keyword evidence="4 10" id="KW-0812">Transmembrane</keyword>
<dbReference type="SMART" id="SM00382">
    <property type="entry name" value="AAA"/>
    <property type="match status" value="1"/>
</dbReference>
<gene>
    <name evidence="12" type="ORF">BOKJ2_LOCUS7896</name>
</gene>
<dbReference type="GO" id="GO:0016887">
    <property type="term" value="F:ATP hydrolysis activity"/>
    <property type="evidence" value="ECO:0007669"/>
    <property type="project" value="InterPro"/>
</dbReference>
<dbReference type="PROSITE" id="PS50893">
    <property type="entry name" value="ABC_TRANSPORTER_2"/>
    <property type="match status" value="1"/>
</dbReference>
<dbReference type="GO" id="GO:0140359">
    <property type="term" value="F:ABC-type transporter activity"/>
    <property type="evidence" value="ECO:0007669"/>
    <property type="project" value="InterPro"/>
</dbReference>
<sequence length="688" mass="77269">MSKGSKETTLPSTTNPTNLTEVASTKLNDSHNDSDSFLQSIEKGKTLTWNKITVKVPDLNPDKGGFFSRCKKKNDDLQHRTVLKDVYGVAKAGEMVAIMGGSGAGKTTLMNQFVNIDQKDIQRTGDIRVNGQILSVSQMRRITAYVQQHDVFVGSLTVREQLMFSARLRMGRKKTAKDRKETVERLIHDLNLLDCQNTIIGVPNQVKGISVGEKKRLAFACELLNDPAILFCDEPTSGLDSFMSEQVISSLRKFTSTTHKTVVLTIHQPSDEVFKLFDKVCFMAMGQVAFFGDPSQVCRFWQQIAPGYEKLKLEKKLKASIGDLVKGEEELVCPDFHGPAEHSIRMLSKLSDDEQLNKARVTYIRECFESTRTGKKLKKQANEAAEIEISKHQDIADGKSWLTQVTVLFQRSFLTTLRDPLLLKVRCFQVFATAIVIGIVNWQTQITGPTVMNIEGILYNCPRDMNFMFLVPSIHVITSELPIMRREHRGGIYSVSSYYVAKSLAETPQYTILPLAYSAIVYWMSGLAADAIKFTLFSVMNVLLSWVAISLAYAIACVFGVEDLAQTSFPIIVLPMLMFGGFYINFNAIPIYFQWISHVSWFRYGFEGLQIIQWKDFGEIGDCEHRNDTGGGVSGDDYCPAKNGVDLLHRRDMNENNIYLCFGVVALVMIVGRTVGLIALQLRMKYAK</sequence>